<dbReference type="Pfam" id="PF07702">
    <property type="entry name" value="UTRA"/>
    <property type="match status" value="1"/>
</dbReference>
<dbReference type="PANTHER" id="PTHR44846">
    <property type="entry name" value="MANNOSYL-D-GLYCERATE TRANSPORT/METABOLISM SYSTEM REPRESSOR MNGR-RELATED"/>
    <property type="match status" value="1"/>
</dbReference>
<dbReference type="SUPFAM" id="SSF64288">
    <property type="entry name" value="Chorismate lyase-like"/>
    <property type="match status" value="1"/>
</dbReference>
<keyword evidence="1" id="KW-0805">Transcription regulation</keyword>
<evidence type="ECO:0000313" key="6">
    <source>
        <dbReference type="Proteomes" id="UP000198741"/>
    </source>
</evidence>
<reference evidence="5 6" key="1">
    <citation type="submission" date="2016-10" db="EMBL/GenBank/DDBJ databases">
        <authorList>
            <person name="de Groot N.N."/>
        </authorList>
    </citation>
    <scope>NUCLEOTIDE SEQUENCE [LARGE SCALE GENOMIC DNA]</scope>
    <source>
        <strain evidence="6">P4-7,KCTC 19426,CECT 7604</strain>
    </source>
</reference>
<keyword evidence="2" id="KW-0238">DNA-binding</keyword>
<dbReference type="InterPro" id="IPR028978">
    <property type="entry name" value="Chorismate_lyase_/UTRA_dom_sf"/>
</dbReference>
<feature type="domain" description="HTH gntR-type" evidence="4">
    <location>
        <begin position="22"/>
        <end position="90"/>
    </location>
</feature>
<organism evidence="5 6">
    <name type="scientific">Nakamurella panacisegetis</name>
    <dbReference type="NCBI Taxonomy" id="1090615"/>
    <lineage>
        <taxon>Bacteria</taxon>
        <taxon>Bacillati</taxon>
        <taxon>Actinomycetota</taxon>
        <taxon>Actinomycetes</taxon>
        <taxon>Nakamurellales</taxon>
        <taxon>Nakamurellaceae</taxon>
        <taxon>Nakamurella</taxon>
    </lineage>
</organism>
<evidence type="ECO:0000259" key="4">
    <source>
        <dbReference type="PROSITE" id="PS50949"/>
    </source>
</evidence>
<dbReference type="EMBL" id="LT629710">
    <property type="protein sequence ID" value="SDP35969.1"/>
    <property type="molecule type" value="Genomic_DNA"/>
</dbReference>
<evidence type="ECO:0000313" key="5">
    <source>
        <dbReference type="EMBL" id="SDP35969.1"/>
    </source>
</evidence>
<dbReference type="InterPro" id="IPR011663">
    <property type="entry name" value="UTRA"/>
</dbReference>
<dbReference type="Gene3D" id="3.40.1410.10">
    <property type="entry name" value="Chorismate lyase-like"/>
    <property type="match status" value="1"/>
</dbReference>
<evidence type="ECO:0000256" key="3">
    <source>
        <dbReference type="ARBA" id="ARBA00023163"/>
    </source>
</evidence>
<dbReference type="STRING" id="1090615.SAMN04515671_3875"/>
<evidence type="ECO:0000256" key="1">
    <source>
        <dbReference type="ARBA" id="ARBA00023015"/>
    </source>
</evidence>
<dbReference type="AlphaFoldDB" id="A0A1H0S306"/>
<dbReference type="InterPro" id="IPR000524">
    <property type="entry name" value="Tscrpt_reg_HTH_GntR"/>
</dbReference>
<dbReference type="GO" id="GO:0003677">
    <property type="term" value="F:DNA binding"/>
    <property type="evidence" value="ECO:0007669"/>
    <property type="project" value="UniProtKB-KW"/>
</dbReference>
<dbReference type="PANTHER" id="PTHR44846:SF1">
    <property type="entry name" value="MANNOSYL-D-GLYCERATE TRANSPORT_METABOLISM SYSTEM REPRESSOR MNGR-RELATED"/>
    <property type="match status" value="1"/>
</dbReference>
<protein>
    <submittedName>
        <fullName evidence="5">GntR family transcriptional regulator</fullName>
    </submittedName>
</protein>
<sequence>MTGEQHPHSGVDLHPIGNDARLRRHELIAQGLSRAISNGLFPPGSTLPSESELADTYGASRGTVRRALLTLAANGLIATRQGARRVVLDSPFPQTFSELKSFAEWASGIGRAPGGHFVTRRIDKAGTTAAEALQIALDAPLLYTVRLRLLDGRPIFVERCWYPEWLIQAVLELDADCPSVTLALRESRGLVLASGSHLIDVVDADAEDVELLGVAAGDPVLRRRGVTRRPDGTPCDYTDDHYVKGSVTFGIQNSVSSNLLSRQFAGD</sequence>
<dbReference type="PRINTS" id="PR00035">
    <property type="entry name" value="HTHGNTR"/>
</dbReference>
<dbReference type="SMART" id="SM00345">
    <property type="entry name" value="HTH_GNTR"/>
    <property type="match status" value="1"/>
</dbReference>
<dbReference type="SMART" id="SM00866">
    <property type="entry name" value="UTRA"/>
    <property type="match status" value="1"/>
</dbReference>
<dbReference type="GO" id="GO:0003700">
    <property type="term" value="F:DNA-binding transcription factor activity"/>
    <property type="evidence" value="ECO:0007669"/>
    <property type="project" value="InterPro"/>
</dbReference>
<keyword evidence="6" id="KW-1185">Reference proteome</keyword>
<dbReference type="Proteomes" id="UP000198741">
    <property type="component" value="Chromosome I"/>
</dbReference>
<dbReference type="InterPro" id="IPR036388">
    <property type="entry name" value="WH-like_DNA-bd_sf"/>
</dbReference>
<evidence type="ECO:0000256" key="2">
    <source>
        <dbReference type="ARBA" id="ARBA00023125"/>
    </source>
</evidence>
<dbReference type="Pfam" id="PF00392">
    <property type="entry name" value="GntR"/>
    <property type="match status" value="1"/>
</dbReference>
<gene>
    <name evidence="5" type="ORF">SAMN04515671_3875</name>
</gene>
<accession>A0A1H0S306</accession>
<dbReference type="RefSeq" id="WP_172832305.1">
    <property type="nucleotide sequence ID" value="NZ_LT629710.1"/>
</dbReference>
<keyword evidence="3" id="KW-0804">Transcription</keyword>
<dbReference type="InterPro" id="IPR050679">
    <property type="entry name" value="Bact_HTH_transcr_reg"/>
</dbReference>
<proteinExistence type="predicted"/>
<dbReference type="PROSITE" id="PS50949">
    <property type="entry name" value="HTH_GNTR"/>
    <property type="match status" value="1"/>
</dbReference>
<name>A0A1H0S306_9ACTN</name>
<dbReference type="Gene3D" id="1.10.10.10">
    <property type="entry name" value="Winged helix-like DNA-binding domain superfamily/Winged helix DNA-binding domain"/>
    <property type="match status" value="1"/>
</dbReference>
<dbReference type="CDD" id="cd07377">
    <property type="entry name" value="WHTH_GntR"/>
    <property type="match status" value="1"/>
</dbReference>
<dbReference type="InterPro" id="IPR036390">
    <property type="entry name" value="WH_DNA-bd_sf"/>
</dbReference>
<dbReference type="SUPFAM" id="SSF46785">
    <property type="entry name" value="Winged helix' DNA-binding domain"/>
    <property type="match status" value="1"/>
</dbReference>
<dbReference type="GO" id="GO:0045892">
    <property type="term" value="P:negative regulation of DNA-templated transcription"/>
    <property type="evidence" value="ECO:0007669"/>
    <property type="project" value="TreeGrafter"/>
</dbReference>